<gene>
    <name evidence="1" type="ORF">KIW84_075445</name>
</gene>
<dbReference type="Proteomes" id="UP001058974">
    <property type="component" value="Chromosome 7"/>
</dbReference>
<keyword evidence="2" id="KW-1185">Reference proteome</keyword>
<dbReference type="Gramene" id="Psat07G0544500-T1">
    <property type="protein sequence ID" value="KAI5390121.1"/>
    <property type="gene ID" value="KIW84_075445"/>
</dbReference>
<evidence type="ECO:0000313" key="1">
    <source>
        <dbReference type="EMBL" id="KAI5390121.1"/>
    </source>
</evidence>
<sequence length="162" mass="18514">MYYVCGVSCPLTIAFEKIVVFNEFRNHGLDLLSRLRQDALCIKSNIFGISITLTPALIVKAIVCEEVRVHMDIYPRTSPFLEAIPNKILATKNNLESASSLLPMERIGYQLLVLIFQLLEDALEILTNVNKHLIFFILSRTRVNLPLIIFNFLRKKIIASHE</sequence>
<dbReference type="AlphaFoldDB" id="A0A9D4VWS1"/>
<organism evidence="1 2">
    <name type="scientific">Pisum sativum</name>
    <name type="common">Garden pea</name>
    <name type="synonym">Lathyrus oleraceus</name>
    <dbReference type="NCBI Taxonomy" id="3888"/>
    <lineage>
        <taxon>Eukaryota</taxon>
        <taxon>Viridiplantae</taxon>
        <taxon>Streptophyta</taxon>
        <taxon>Embryophyta</taxon>
        <taxon>Tracheophyta</taxon>
        <taxon>Spermatophyta</taxon>
        <taxon>Magnoliopsida</taxon>
        <taxon>eudicotyledons</taxon>
        <taxon>Gunneridae</taxon>
        <taxon>Pentapetalae</taxon>
        <taxon>rosids</taxon>
        <taxon>fabids</taxon>
        <taxon>Fabales</taxon>
        <taxon>Fabaceae</taxon>
        <taxon>Papilionoideae</taxon>
        <taxon>50 kb inversion clade</taxon>
        <taxon>NPAAA clade</taxon>
        <taxon>Hologalegina</taxon>
        <taxon>IRL clade</taxon>
        <taxon>Fabeae</taxon>
        <taxon>Lathyrus</taxon>
    </lineage>
</organism>
<protein>
    <submittedName>
        <fullName evidence="1">Uncharacterized protein</fullName>
    </submittedName>
</protein>
<reference evidence="1 2" key="1">
    <citation type="journal article" date="2022" name="Nat. Genet.">
        <title>Improved pea reference genome and pan-genome highlight genomic features and evolutionary characteristics.</title>
        <authorList>
            <person name="Yang T."/>
            <person name="Liu R."/>
            <person name="Luo Y."/>
            <person name="Hu S."/>
            <person name="Wang D."/>
            <person name="Wang C."/>
            <person name="Pandey M.K."/>
            <person name="Ge S."/>
            <person name="Xu Q."/>
            <person name="Li N."/>
            <person name="Li G."/>
            <person name="Huang Y."/>
            <person name="Saxena R.K."/>
            <person name="Ji Y."/>
            <person name="Li M."/>
            <person name="Yan X."/>
            <person name="He Y."/>
            <person name="Liu Y."/>
            <person name="Wang X."/>
            <person name="Xiang C."/>
            <person name="Varshney R.K."/>
            <person name="Ding H."/>
            <person name="Gao S."/>
            <person name="Zong X."/>
        </authorList>
    </citation>
    <scope>NUCLEOTIDE SEQUENCE [LARGE SCALE GENOMIC DNA]</scope>
    <source>
        <strain evidence="1 2">cv. Zhongwan 6</strain>
    </source>
</reference>
<evidence type="ECO:0000313" key="2">
    <source>
        <dbReference type="Proteomes" id="UP001058974"/>
    </source>
</evidence>
<dbReference type="EMBL" id="JAMSHJ010000007">
    <property type="protein sequence ID" value="KAI5390121.1"/>
    <property type="molecule type" value="Genomic_DNA"/>
</dbReference>
<comment type="caution">
    <text evidence="1">The sequence shown here is derived from an EMBL/GenBank/DDBJ whole genome shotgun (WGS) entry which is preliminary data.</text>
</comment>
<proteinExistence type="predicted"/>
<name>A0A9D4VWS1_PEA</name>
<accession>A0A9D4VWS1</accession>